<reference evidence="1" key="1">
    <citation type="submission" date="2018-05" db="EMBL/GenBank/DDBJ databases">
        <authorList>
            <person name="Lanie J.A."/>
            <person name="Ng W.-L."/>
            <person name="Kazmierczak K.M."/>
            <person name="Andrzejewski T.M."/>
            <person name="Davidsen T.M."/>
            <person name="Wayne K.J."/>
            <person name="Tettelin H."/>
            <person name="Glass J.I."/>
            <person name="Rusch D."/>
            <person name="Podicherti R."/>
            <person name="Tsui H.-C.T."/>
            <person name="Winkler M.E."/>
        </authorList>
    </citation>
    <scope>NUCLEOTIDE SEQUENCE</scope>
</reference>
<evidence type="ECO:0000313" key="1">
    <source>
        <dbReference type="EMBL" id="SVD35121.1"/>
    </source>
</evidence>
<organism evidence="1">
    <name type="scientific">marine metagenome</name>
    <dbReference type="NCBI Taxonomy" id="408172"/>
    <lineage>
        <taxon>unclassified sequences</taxon>
        <taxon>metagenomes</taxon>
        <taxon>ecological metagenomes</taxon>
    </lineage>
</organism>
<dbReference type="EMBL" id="UINC01145160">
    <property type="protein sequence ID" value="SVD35121.1"/>
    <property type="molecule type" value="Genomic_DNA"/>
</dbReference>
<sequence length="96" mass="11005">MIQADLSPFNNAVLHLKESHITFHTYIEDILNNFLIVRLELHISSCSESNVFNSLPEIISLNNQKNDVDKVEPHLINIDYLLRGAKHNPSTKQVIK</sequence>
<name>A0A382UN67_9ZZZZ</name>
<gene>
    <name evidence="1" type="ORF">METZ01_LOCUS387975</name>
</gene>
<feature type="non-terminal residue" evidence="1">
    <location>
        <position position="96"/>
    </location>
</feature>
<accession>A0A382UN67</accession>
<proteinExistence type="predicted"/>
<dbReference type="AlphaFoldDB" id="A0A382UN67"/>
<protein>
    <submittedName>
        <fullName evidence="1">Uncharacterized protein</fullName>
    </submittedName>
</protein>